<reference evidence="20 21" key="1">
    <citation type="submission" date="2019-07" db="EMBL/GenBank/DDBJ databases">
        <title>Genomes of Cafeteria roenbergensis.</title>
        <authorList>
            <person name="Fischer M.G."/>
            <person name="Hackl T."/>
            <person name="Roman M."/>
        </authorList>
    </citation>
    <scope>NUCLEOTIDE SEQUENCE [LARGE SCALE GENOMIC DNA]</scope>
    <source>
        <strain evidence="20 21">BVI</strain>
    </source>
</reference>
<dbReference type="Proteomes" id="UP000323011">
    <property type="component" value="Unassembled WGS sequence"/>
</dbReference>
<evidence type="ECO:0000256" key="13">
    <source>
        <dbReference type="ARBA" id="ARBA00037789"/>
    </source>
</evidence>
<evidence type="ECO:0000256" key="14">
    <source>
        <dbReference type="ARBA" id="ARBA00039428"/>
    </source>
</evidence>
<dbReference type="PROSITE" id="PS50244">
    <property type="entry name" value="S5A_REDUCTASE"/>
    <property type="match status" value="1"/>
</dbReference>
<dbReference type="PIRSF" id="PIRSF015596">
    <property type="entry name" value="5_alpha-SR2"/>
    <property type="match status" value="1"/>
</dbReference>
<evidence type="ECO:0000256" key="11">
    <source>
        <dbReference type="ARBA" id="ARBA00023098"/>
    </source>
</evidence>
<dbReference type="InterPro" id="IPR016636">
    <property type="entry name" value="3-oxo-5-alpha-steroid_4-DH"/>
</dbReference>
<keyword evidence="4 18" id="KW-0812">Transmembrane</keyword>
<evidence type="ECO:0000313" key="20">
    <source>
        <dbReference type="EMBL" id="KAA0148474.1"/>
    </source>
</evidence>
<evidence type="ECO:0000256" key="18">
    <source>
        <dbReference type="SAM" id="Phobius"/>
    </source>
</evidence>
<dbReference type="AlphaFoldDB" id="A0A5A8C6X4"/>
<evidence type="ECO:0000256" key="10">
    <source>
        <dbReference type="ARBA" id="ARBA00023002"/>
    </source>
</evidence>
<feature type="transmembrane region" description="Helical" evidence="18">
    <location>
        <begin position="12"/>
        <end position="34"/>
    </location>
</feature>
<dbReference type="GO" id="GO:0003865">
    <property type="term" value="F:3-oxo-5-alpha-steroid 4-dehydrogenase activity"/>
    <property type="evidence" value="ECO:0007669"/>
    <property type="project" value="InterPro"/>
</dbReference>
<evidence type="ECO:0000256" key="1">
    <source>
        <dbReference type="ARBA" id="ARBA00004477"/>
    </source>
</evidence>
<accession>A0A5A8C6X4</accession>
<comment type="subcellular location">
    <subcellularLocation>
        <location evidence="1">Endoplasmic reticulum membrane</location>
        <topology evidence="1">Multi-pass membrane protein</topology>
    </subcellularLocation>
    <subcellularLocation>
        <location evidence="2">Microsome membrane</location>
    </subcellularLocation>
</comment>
<comment type="caution">
    <text evidence="20">The sequence shown here is derived from an EMBL/GenBank/DDBJ whole genome shotgun (WGS) entry which is preliminary data.</text>
</comment>
<dbReference type="PANTHER" id="PTHR10556">
    <property type="entry name" value="3-OXO-5-ALPHA-STEROID 4-DEHYDROGENASE"/>
    <property type="match status" value="1"/>
</dbReference>
<gene>
    <name evidence="20" type="ORF">FNF29_06691</name>
</gene>
<keyword evidence="21" id="KW-1185">Reference proteome</keyword>
<keyword evidence="5" id="KW-0221">Differentiation</keyword>
<evidence type="ECO:0000256" key="17">
    <source>
        <dbReference type="ARBA" id="ARBA00049166"/>
    </source>
</evidence>
<evidence type="ECO:0000256" key="4">
    <source>
        <dbReference type="ARBA" id="ARBA00022692"/>
    </source>
</evidence>
<dbReference type="InterPro" id="IPR001104">
    <property type="entry name" value="3-oxo-5_a-steroid_4-DH_C"/>
</dbReference>
<evidence type="ECO:0000256" key="3">
    <source>
        <dbReference type="ARBA" id="ARBA00007742"/>
    </source>
</evidence>
<dbReference type="GO" id="GO:0006694">
    <property type="term" value="P:steroid biosynthetic process"/>
    <property type="evidence" value="ECO:0007669"/>
    <property type="project" value="TreeGrafter"/>
</dbReference>
<evidence type="ECO:0000259" key="19">
    <source>
        <dbReference type="Pfam" id="PF02544"/>
    </source>
</evidence>
<feature type="transmembrane region" description="Helical" evidence="18">
    <location>
        <begin position="152"/>
        <end position="168"/>
    </location>
</feature>
<evidence type="ECO:0000256" key="2">
    <source>
        <dbReference type="ARBA" id="ARBA00004524"/>
    </source>
</evidence>
<protein>
    <recommendedName>
        <fullName evidence="14">3-oxo-5-alpha-steroid 4-dehydrogenase 1</fullName>
    </recommendedName>
    <alternativeName>
        <fullName evidence="15">SR type 1</fullName>
    </alternativeName>
    <alternativeName>
        <fullName evidence="16">Steroid 5-alpha-reductase 1</fullName>
    </alternativeName>
</protein>
<comment type="catalytic activity">
    <reaction evidence="17">
        <text>androst-4-ene-3,17-dione + NADPH + H(+) = 5alpha-androstan-3,17-dione + NADP(+)</text>
        <dbReference type="Rhea" id="RHEA:50816"/>
        <dbReference type="ChEBI" id="CHEBI:15378"/>
        <dbReference type="ChEBI" id="CHEBI:15994"/>
        <dbReference type="ChEBI" id="CHEBI:16422"/>
        <dbReference type="ChEBI" id="CHEBI:57783"/>
        <dbReference type="ChEBI" id="CHEBI:58349"/>
    </reaction>
    <physiologicalReaction direction="left-to-right" evidence="17">
        <dbReference type="Rhea" id="RHEA:50817"/>
    </physiologicalReaction>
</comment>
<dbReference type="InterPro" id="IPR039357">
    <property type="entry name" value="SRD5A/TECR"/>
</dbReference>
<comment type="function">
    <text evidence="13">Converts testosterone into 5-alpha-dihydrotestosterone and progesterone or corticosterone into their corresponding 5-alpha-3-oxosteroids. It plays a central role in sexual differentiation and androgen physiology.</text>
</comment>
<keyword evidence="6" id="KW-0256">Endoplasmic reticulum</keyword>
<proteinExistence type="inferred from homology"/>
<feature type="domain" description="3-oxo-5-alpha-steroid 4-dehydrogenase C-terminal" evidence="19">
    <location>
        <begin position="113"/>
        <end position="269"/>
    </location>
</feature>
<dbReference type="Pfam" id="PF02544">
    <property type="entry name" value="Steroid_dh"/>
    <property type="match status" value="1"/>
</dbReference>
<evidence type="ECO:0000256" key="5">
    <source>
        <dbReference type="ARBA" id="ARBA00022782"/>
    </source>
</evidence>
<evidence type="ECO:0000256" key="9">
    <source>
        <dbReference type="ARBA" id="ARBA00022989"/>
    </source>
</evidence>
<dbReference type="EMBL" id="VLTN01000053">
    <property type="protein sequence ID" value="KAA0148474.1"/>
    <property type="molecule type" value="Genomic_DNA"/>
</dbReference>
<dbReference type="GO" id="GO:0005789">
    <property type="term" value="C:endoplasmic reticulum membrane"/>
    <property type="evidence" value="ECO:0007669"/>
    <property type="project" value="UniProtKB-SubCell"/>
</dbReference>
<keyword evidence="12 18" id="KW-0472">Membrane</keyword>
<evidence type="ECO:0000256" key="6">
    <source>
        <dbReference type="ARBA" id="ARBA00022824"/>
    </source>
</evidence>
<evidence type="ECO:0000256" key="16">
    <source>
        <dbReference type="ARBA" id="ARBA00042579"/>
    </source>
</evidence>
<dbReference type="GO" id="GO:0030154">
    <property type="term" value="P:cell differentiation"/>
    <property type="evidence" value="ECO:0007669"/>
    <property type="project" value="UniProtKB-KW"/>
</dbReference>
<dbReference type="OMA" id="PHYALEW"/>
<organism evidence="20 21">
    <name type="scientific">Cafeteria roenbergensis</name>
    <name type="common">Marine flagellate</name>
    <dbReference type="NCBI Taxonomy" id="33653"/>
    <lineage>
        <taxon>Eukaryota</taxon>
        <taxon>Sar</taxon>
        <taxon>Stramenopiles</taxon>
        <taxon>Bigyra</taxon>
        <taxon>Opalozoa</taxon>
        <taxon>Bicosoecida</taxon>
        <taxon>Cafeteriaceae</taxon>
        <taxon>Cafeteria</taxon>
    </lineage>
</organism>
<evidence type="ECO:0000256" key="15">
    <source>
        <dbReference type="ARBA" id="ARBA00041664"/>
    </source>
</evidence>
<keyword evidence="7" id="KW-0492">Microsome</keyword>
<comment type="similarity">
    <text evidence="3">Belongs to the steroid 5-alpha reductase family.</text>
</comment>
<keyword evidence="8" id="KW-0521">NADP</keyword>
<dbReference type="PANTHER" id="PTHR10556:SF57">
    <property type="entry name" value="3-OXO-5-ALPHA-STEROID 4-DEHYDROGENASE 1"/>
    <property type="match status" value="1"/>
</dbReference>
<keyword evidence="10" id="KW-0560">Oxidoreductase</keyword>
<evidence type="ECO:0000256" key="7">
    <source>
        <dbReference type="ARBA" id="ARBA00022848"/>
    </source>
</evidence>
<evidence type="ECO:0000313" key="21">
    <source>
        <dbReference type="Proteomes" id="UP000323011"/>
    </source>
</evidence>
<evidence type="ECO:0000256" key="8">
    <source>
        <dbReference type="ARBA" id="ARBA00022857"/>
    </source>
</evidence>
<sequence>MDAWLGMEEADILRYTSFGMIAAGVLAAVLLQWIDAPYGRYQVKASPLWGMAVDNRVAWLLQELPSFAFAAWGWYTADPEAFGAANRVLLGLYLLHYTHRAWVFPLRMRGGKPTPLSVFLLAMVYCLVNGYLQSRFLAAHATFAAGWTESPQFLAGIAMFFAGMYINMDADSILRNLRRGPADKGYYIPRGGMFDFVSGANFFGEIVEWTGYALASGFALPPVAFAVFTALNIGPRALQHHRDYRARFNGSKGKEAYPADRKALIPFLL</sequence>
<keyword evidence="9 18" id="KW-1133">Transmembrane helix</keyword>
<keyword evidence="11" id="KW-0443">Lipid metabolism</keyword>
<evidence type="ECO:0000256" key="12">
    <source>
        <dbReference type="ARBA" id="ARBA00023136"/>
    </source>
</evidence>
<feature type="transmembrane region" description="Helical" evidence="18">
    <location>
        <begin position="114"/>
        <end position="132"/>
    </location>
</feature>
<name>A0A5A8C6X4_CAFRO</name>